<comment type="similarity">
    <text evidence="2">Belongs to the major facilitator superfamily. TCR/Tet family.</text>
</comment>
<dbReference type="PROSITE" id="PS50850">
    <property type="entry name" value="MFS"/>
    <property type="match status" value="1"/>
</dbReference>
<keyword evidence="3" id="KW-0813">Transport</keyword>
<dbReference type="FunFam" id="1.20.1720.10:FF:000004">
    <property type="entry name" value="EmrB/QacA family drug resistance transporter"/>
    <property type="match status" value="1"/>
</dbReference>
<dbReference type="InterPro" id="IPR020846">
    <property type="entry name" value="MFS_dom"/>
</dbReference>
<dbReference type="PRINTS" id="PR01036">
    <property type="entry name" value="TCRTETB"/>
</dbReference>
<evidence type="ECO:0000256" key="8">
    <source>
        <dbReference type="SAM" id="MobiDB-lite"/>
    </source>
</evidence>
<evidence type="ECO:0000313" key="12">
    <source>
        <dbReference type="Proteomes" id="UP000190857"/>
    </source>
</evidence>
<gene>
    <name evidence="11" type="ORF">SAMN06309945_0744</name>
</gene>
<evidence type="ECO:0000256" key="9">
    <source>
        <dbReference type="SAM" id="Phobius"/>
    </source>
</evidence>
<keyword evidence="5 9" id="KW-0812">Transmembrane</keyword>
<dbReference type="NCBIfam" id="TIGR00711">
    <property type="entry name" value="efflux_EmrB"/>
    <property type="match status" value="1"/>
</dbReference>
<evidence type="ECO:0000256" key="3">
    <source>
        <dbReference type="ARBA" id="ARBA00022448"/>
    </source>
</evidence>
<dbReference type="PANTHER" id="PTHR23501">
    <property type="entry name" value="MAJOR FACILITATOR SUPERFAMILY"/>
    <property type="match status" value="1"/>
</dbReference>
<keyword evidence="6 9" id="KW-1133">Transmembrane helix</keyword>
<evidence type="ECO:0000259" key="10">
    <source>
        <dbReference type="PROSITE" id="PS50850"/>
    </source>
</evidence>
<feature type="transmembrane region" description="Helical" evidence="9">
    <location>
        <begin position="314"/>
        <end position="332"/>
    </location>
</feature>
<feature type="region of interest" description="Disordered" evidence="8">
    <location>
        <begin position="546"/>
        <end position="576"/>
    </location>
</feature>
<evidence type="ECO:0000256" key="5">
    <source>
        <dbReference type="ARBA" id="ARBA00022692"/>
    </source>
</evidence>
<dbReference type="GO" id="GO:0022857">
    <property type="term" value="F:transmembrane transporter activity"/>
    <property type="evidence" value="ECO:0007669"/>
    <property type="project" value="InterPro"/>
</dbReference>
<accession>A0A1T5IQU9</accession>
<feature type="transmembrane region" description="Helical" evidence="9">
    <location>
        <begin position="57"/>
        <end position="76"/>
    </location>
</feature>
<dbReference type="GO" id="GO:0005886">
    <property type="term" value="C:plasma membrane"/>
    <property type="evidence" value="ECO:0007669"/>
    <property type="project" value="UniProtKB-SubCell"/>
</dbReference>
<feature type="transmembrane region" description="Helical" evidence="9">
    <location>
        <begin position="279"/>
        <end position="302"/>
    </location>
</feature>
<organism evidence="11 12">
    <name type="scientific">Okibacterium fritillariae</name>
    <dbReference type="NCBI Taxonomy" id="123320"/>
    <lineage>
        <taxon>Bacteria</taxon>
        <taxon>Bacillati</taxon>
        <taxon>Actinomycetota</taxon>
        <taxon>Actinomycetes</taxon>
        <taxon>Micrococcales</taxon>
        <taxon>Microbacteriaceae</taxon>
        <taxon>Okibacterium</taxon>
    </lineage>
</organism>
<sequence>MTTASTEAPPAPKMTHRQVLEALSGLLLGMFVAILAGTVVSTSLPRIVSDLNGDQTAYTWVVTGTLLATTVSTPIWGKLADLFNRKLLIQLSLVIFVIGSALAGFSQDTNTLIIFRVLQGLGAGGLTALSQIIMADIISPRERGRYMGLFGGVMAVGTVGGPLIGGLLTDGFGWRWNFFVALPVAIVAIILLQKTLHLPKVVKRVVSIDYLGAILIAGGVSLLLIWVSMAGNQFDWWSTTTAWMVGGAVVALVLAVIVELRAKEPILPMSLFKNRTFTLAVIASISVGVAMFGTSVYLAQYMQLARGASPTESGLLTLPMIAGLLLSSTIIGNIISRTGVWKPYMIGGSIALAIGLGLMGTIHYDTNYVLVSVYMLILGAGVGAVMQNLVLVVQNAVQPNELGASSAGVAFFRSLGGTVGVSVMGAILATRVSDSLAASTAQLQTALSKLGAEGAKIGEALASGTIPKVSTLPDSVRPIIESAYGDGVAHVFLLAAPLALVTILAIVFLPNLSLGTKTALERREETRLQESEERVFETAIASIDGAPTGSIGVVRDGEKRDASATASDDSARRSGE</sequence>
<protein>
    <submittedName>
        <fullName evidence="11">Drug resistance transporter, EmrB/QacA subfamily</fullName>
    </submittedName>
</protein>
<dbReference type="PANTHER" id="PTHR23501:SF197">
    <property type="entry name" value="COMD"/>
    <property type="match status" value="1"/>
</dbReference>
<feature type="transmembrane region" description="Helical" evidence="9">
    <location>
        <begin position="241"/>
        <end position="258"/>
    </location>
</feature>
<dbReference type="STRING" id="123320.SAMN06309945_0744"/>
<proteinExistence type="inferred from homology"/>
<keyword evidence="7 9" id="KW-0472">Membrane</keyword>
<dbReference type="InterPro" id="IPR011701">
    <property type="entry name" value="MFS"/>
</dbReference>
<feature type="transmembrane region" description="Helical" evidence="9">
    <location>
        <begin position="344"/>
        <end position="362"/>
    </location>
</feature>
<feature type="transmembrane region" description="Helical" evidence="9">
    <location>
        <begin position="205"/>
        <end position="229"/>
    </location>
</feature>
<dbReference type="Proteomes" id="UP000190857">
    <property type="component" value="Unassembled WGS sequence"/>
</dbReference>
<evidence type="ECO:0000256" key="2">
    <source>
        <dbReference type="ARBA" id="ARBA00007520"/>
    </source>
</evidence>
<feature type="transmembrane region" description="Helical" evidence="9">
    <location>
        <begin position="113"/>
        <end position="134"/>
    </location>
</feature>
<evidence type="ECO:0000256" key="4">
    <source>
        <dbReference type="ARBA" id="ARBA00022475"/>
    </source>
</evidence>
<dbReference type="EMBL" id="FUZP01000001">
    <property type="protein sequence ID" value="SKC41526.1"/>
    <property type="molecule type" value="Genomic_DNA"/>
</dbReference>
<comment type="subcellular location">
    <subcellularLocation>
        <location evidence="1">Cell membrane</location>
        <topology evidence="1">Multi-pass membrane protein</topology>
    </subcellularLocation>
</comment>
<feature type="transmembrane region" description="Helical" evidence="9">
    <location>
        <begin position="405"/>
        <end position="429"/>
    </location>
</feature>
<evidence type="ECO:0000256" key="6">
    <source>
        <dbReference type="ARBA" id="ARBA00022989"/>
    </source>
</evidence>
<feature type="domain" description="Major facilitator superfamily (MFS) profile" evidence="10">
    <location>
        <begin position="22"/>
        <end position="514"/>
    </location>
</feature>
<evidence type="ECO:0000313" key="11">
    <source>
        <dbReference type="EMBL" id="SKC41526.1"/>
    </source>
</evidence>
<dbReference type="RefSeq" id="WP_407668725.1">
    <property type="nucleotide sequence ID" value="NZ_FUZP01000001.1"/>
</dbReference>
<dbReference type="Gene3D" id="1.20.1720.10">
    <property type="entry name" value="Multidrug resistance protein D"/>
    <property type="match status" value="1"/>
</dbReference>
<feature type="transmembrane region" description="Helical" evidence="9">
    <location>
        <begin position="22"/>
        <end position="45"/>
    </location>
</feature>
<dbReference type="Gene3D" id="1.20.1250.20">
    <property type="entry name" value="MFS general substrate transporter like domains"/>
    <property type="match status" value="1"/>
</dbReference>
<name>A0A1T5IQU9_9MICO</name>
<keyword evidence="4" id="KW-1003">Cell membrane</keyword>
<dbReference type="AlphaFoldDB" id="A0A1T5IQU9"/>
<dbReference type="SUPFAM" id="SSF103473">
    <property type="entry name" value="MFS general substrate transporter"/>
    <property type="match status" value="1"/>
</dbReference>
<reference evidence="11 12" key="1">
    <citation type="submission" date="2017-02" db="EMBL/GenBank/DDBJ databases">
        <authorList>
            <person name="Peterson S.W."/>
        </authorList>
    </citation>
    <scope>NUCLEOTIDE SEQUENCE [LARGE SCALE GENOMIC DNA]</scope>
    <source>
        <strain evidence="11 12">VKM Ac-2059</strain>
    </source>
</reference>
<dbReference type="InterPro" id="IPR036259">
    <property type="entry name" value="MFS_trans_sf"/>
</dbReference>
<keyword evidence="12" id="KW-1185">Reference proteome</keyword>
<dbReference type="InterPro" id="IPR004638">
    <property type="entry name" value="EmrB-like"/>
</dbReference>
<feature type="transmembrane region" description="Helical" evidence="9">
    <location>
        <begin position="146"/>
        <end position="168"/>
    </location>
</feature>
<evidence type="ECO:0000256" key="7">
    <source>
        <dbReference type="ARBA" id="ARBA00023136"/>
    </source>
</evidence>
<feature type="transmembrane region" description="Helical" evidence="9">
    <location>
        <begin position="368"/>
        <end position="393"/>
    </location>
</feature>
<dbReference type="CDD" id="cd17502">
    <property type="entry name" value="MFS_Azr1_MDR_like"/>
    <property type="match status" value="1"/>
</dbReference>
<evidence type="ECO:0000256" key="1">
    <source>
        <dbReference type="ARBA" id="ARBA00004651"/>
    </source>
</evidence>
<dbReference type="Pfam" id="PF07690">
    <property type="entry name" value="MFS_1"/>
    <property type="match status" value="1"/>
</dbReference>
<feature type="transmembrane region" description="Helical" evidence="9">
    <location>
        <begin position="491"/>
        <end position="514"/>
    </location>
</feature>
<feature type="transmembrane region" description="Helical" evidence="9">
    <location>
        <begin position="174"/>
        <end position="193"/>
    </location>
</feature>
<feature type="transmembrane region" description="Helical" evidence="9">
    <location>
        <begin position="88"/>
        <end position="107"/>
    </location>
</feature>